<keyword evidence="3" id="KW-0597">Phosphoprotein</keyword>
<keyword evidence="5 9" id="KW-0418">Kinase</keyword>
<dbReference type="InterPro" id="IPR050351">
    <property type="entry name" value="BphY/WalK/GraS-like"/>
</dbReference>
<evidence type="ECO:0000256" key="6">
    <source>
        <dbReference type="ARBA" id="ARBA00023012"/>
    </source>
</evidence>
<proteinExistence type="predicted"/>
<dbReference type="RefSeq" id="WP_348390042.1">
    <property type="nucleotide sequence ID" value="NZ_CP134145.1"/>
</dbReference>
<dbReference type="SMART" id="SM00388">
    <property type="entry name" value="HisKA"/>
    <property type="match status" value="1"/>
</dbReference>
<evidence type="ECO:0000256" key="2">
    <source>
        <dbReference type="ARBA" id="ARBA00012438"/>
    </source>
</evidence>
<dbReference type="InterPro" id="IPR003661">
    <property type="entry name" value="HisK_dim/P_dom"/>
</dbReference>
<feature type="compositionally biased region" description="Polar residues" evidence="7">
    <location>
        <begin position="7"/>
        <end position="16"/>
    </location>
</feature>
<dbReference type="Pfam" id="PF00512">
    <property type="entry name" value="HisKA"/>
    <property type="match status" value="1"/>
</dbReference>
<evidence type="ECO:0000259" key="8">
    <source>
        <dbReference type="SMART" id="SM00388"/>
    </source>
</evidence>
<dbReference type="Gene3D" id="1.10.287.130">
    <property type="match status" value="1"/>
</dbReference>
<dbReference type="CDD" id="cd00082">
    <property type="entry name" value="HisKA"/>
    <property type="match status" value="1"/>
</dbReference>
<evidence type="ECO:0000256" key="5">
    <source>
        <dbReference type="ARBA" id="ARBA00022777"/>
    </source>
</evidence>
<gene>
    <name evidence="9" type="ORF">RGQ13_12270</name>
</gene>
<dbReference type="GO" id="GO:0016301">
    <property type="term" value="F:kinase activity"/>
    <property type="evidence" value="ECO:0007669"/>
    <property type="project" value="UniProtKB-KW"/>
</dbReference>
<keyword evidence="10" id="KW-1185">Reference proteome</keyword>
<evidence type="ECO:0000256" key="3">
    <source>
        <dbReference type="ARBA" id="ARBA00022553"/>
    </source>
</evidence>
<dbReference type="PANTHER" id="PTHR45453:SF1">
    <property type="entry name" value="PHOSPHATE REGULON SENSOR PROTEIN PHOR"/>
    <property type="match status" value="1"/>
</dbReference>
<dbReference type="SUPFAM" id="SSF47384">
    <property type="entry name" value="Homodimeric domain of signal transducing histidine kinase"/>
    <property type="match status" value="1"/>
</dbReference>
<dbReference type="EMBL" id="CP134145">
    <property type="protein sequence ID" value="WNC70907.1"/>
    <property type="molecule type" value="Genomic_DNA"/>
</dbReference>
<feature type="region of interest" description="Disordered" evidence="7">
    <location>
        <begin position="1"/>
        <end position="27"/>
    </location>
</feature>
<comment type="catalytic activity">
    <reaction evidence="1">
        <text>ATP + protein L-histidine = ADP + protein N-phospho-L-histidine.</text>
        <dbReference type="EC" id="2.7.13.3"/>
    </reaction>
</comment>
<feature type="domain" description="Signal transduction histidine kinase dimerisation/phosphoacceptor" evidence="8">
    <location>
        <begin position="32"/>
        <end position="90"/>
    </location>
</feature>
<organism evidence="9 10">
    <name type="scientific">Thalassotalea psychrophila</name>
    <dbReference type="NCBI Taxonomy" id="3065647"/>
    <lineage>
        <taxon>Bacteria</taxon>
        <taxon>Pseudomonadati</taxon>
        <taxon>Pseudomonadota</taxon>
        <taxon>Gammaproteobacteria</taxon>
        <taxon>Alteromonadales</taxon>
        <taxon>Colwelliaceae</taxon>
        <taxon>Thalassotalea</taxon>
    </lineage>
</organism>
<dbReference type="EC" id="2.7.13.3" evidence="2"/>
<keyword evidence="6" id="KW-0902">Two-component regulatory system</keyword>
<reference evidence="10" key="1">
    <citation type="submission" date="2023-09" db="EMBL/GenBank/DDBJ databases">
        <authorList>
            <person name="Zhang C."/>
        </authorList>
    </citation>
    <scope>NUCLEOTIDE SEQUENCE [LARGE SCALE GENOMIC DNA]</scope>
    <source>
        <strain evidence="10">SQ149</strain>
    </source>
</reference>
<evidence type="ECO:0000256" key="1">
    <source>
        <dbReference type="ARBA" id="ARBA00000085"/>
    </source>
</evidence>
<keyword evidence="4" id="KW-0808">Transferase</keyword>
<name>A0ABY9TPZ6_9GAMM</name>
<dbReference type="PANTHER" id="PTHR45453">
    <property type="entry name" value="PHOSPHATE REGULON SENSOR PROTEIN PHOR"/>
    <property type="match status" value="1"/>
</dbReference>
<dbReference type="Proteomes" id="UP001258994">
    <property type="component" value="Chromosome"/>
</dbReference>
<evidence type="ECO:0000256" key="4">
    <source>
        <dbReference type="ARBA" id="ARBA00022679"/>
    </source>
</evidence>
<dbReference type="InterPro" id="IPR036097">
    <property type="entry name" value="HisK_dim/P_sf"/>
</dbReference>
<sequence length="91" mass="10712">MQKNKTRASSSQSTQVNKKEKSSKNNEQFELAKIQFLNKVAHELRTPLSVIKMQIEAIEDGMYENNDRAFQQLREKFAEFERLMDKMTKAK</sequence>
<protein>
    <recommendedName>
        <fullName evidence="2">histidine kinase</fullName>
        <ecNumber evidence="2">2.7.13.3</ecNumber>
    </recommendedName>
</protein>
<evidence type="ECO:0000256" key="7">
    <source>
        <dbReference type="SAM" id="MobiDB-lite"/>
    </source>
</evidence>
<evidence type="ECO:0000313" key="9">
    <source>
        <dbReference type="EMBL" id="WNC70907.1"/>
    </source>
</evidence>
<accession>A0ABY9TPZ6</accession>
<evidence type="ECO:0000313" key="10">
    <source>
        <dbReference type="Proteomes" id="UP001258994"/>
    </source>
</evidence>